<dbReference type="InterPro" id="IPR056969">
    <property type="entry name" value="Fn3_Dep-1_6th"/>
</dbReference>
<evidence type="ECO:0000313" key="4">
    <source>
        <dbReference type="WBParaSite" id="nRc.2.0.1.t41818-RA"/>
    </source>
</evidence>
<keyword evidence="3" id="KW-1185">Reference proteome</keyword>
<evidence type="ECO:0000259" key="2">
    <source>
        <dbReference type="PROSITE" id="PS50853"/>
    </source>
</evidence>
<evidence type="ECO:0000313" key="3">
    <source>
        <dbReference type="Proteomes" id="UP000887565"/>
    </source>
</evidence>
<dbReference type="CDD" id="cd00063">
    <property type="entry name" value="FN3"/>
    <property type="match status" value="1"/>
</dbReference>
<dbReference type="Proteomes" id="UP000887565">
    <property type="component" value="Unplaced"/>
</dbReference>
<organism evidence="3 4">
    <name type="scientific">Romanomermis culicivorax</name>
    <name type="common">Nematode worm</name>
    <dbReference type="NCBI Taxonomy" id="13658"/>
    <lineage>
        <taxon>Eukaryota</taxon>
        <taxon>Metazoa</taxon>
        <taxon>Ecdysozoa</taxon>
        <taxon>Nematoda</taxon>
        <taxon>Enoplea</taxon>
        <taxon>Dorylaimia</taxon>
        <taxon>Mermithida</taxon>
        <taxon>Mermithoidea</taxon>
        <taxon>Mermithidae</taxon>
        <taxon>Romanomermis</taxon>
    </lineage>
</organism>
<dbReference type="WBParaSite" id="nRc.2.0.1.t41818-RA">
    <property type="protein sequence ID" value="nRc.2.0.1.t41818-RA"/>
    <property type="gene ID" value="nRc.2.0.1.g41818"/>
</dbReference>
<dbReference type="InterPro" id="IPR003961">
    <property type="entry name" value="FN3_dom"/>
</dbReference>
<dbReference type="Pfam" id="PF24946">
    <property type="entry name" value="Fn3_Dep-1_4th"/>
    <property type="match status" value="1"/>
</dbReference>
<dbReference type="Pfam" id="PF24940">
    <property type="entry name" value="Fn3_Dep-1_5th"/>
    <property type="match status" value="1"/>
</dbReference>
<protein>
    <submittedName>
        <fullName evidence="4">Fibronectin type-III domain-containing protein</fullName>
    </submittedName>
</protein>
<dbReference type="SMART" id="SM00060">
    <property type="entry name" value="FN3"/>
    <property type="match status" value="3"/>
</dbReference>
<dbReference type="InterPro" id="IPR036116">
    <property type="entry name" value="FN3_sf"/>
</dbReference>
<dbReference type="InterPro" id="IPR056966">
    <property type="entry name" value="Fn3_Dep-1_5th"/>
</dbReference>
<feature type="compositionally biased region" description="Basic and acidic residues" evidence="1">
    <location>
        <begin position="578"/>
        <end position="590"/>
    </location>
</feature>
<proteinExistence type="predicted"/>
<sequence>NETSENRIAFKTNKNFKLIPGLSYRIAIASIKKSELSNPVVLGSTLPPLSMTNLSIVSDFQNLGFIVSAYLADVDHSFQDSCFLRYSNSDDNQIPSIDENLDVKGILTVEEKVSACIWPKLLLSPGNVYDFRLWTKSGSTRSEITIFSRIAVRPAFDYQKFGLSIFPGDSKIDIRWDKDRVDKIWPQIVGRDATLTVRLNNISEEVNPTLQSNLIVGNLVPGHCYPYMIYSLNSGLISREKFDSSLRTNPSNFVVQALNVTSSSVYLAINPEQINSDSKIDTSCVLSFLLKSDAWESGRFQEYKRILPLKSDGISIENLNFLKPYTKYNVSGKIICGSAGSSCANSSIDIPSISFTTKEGTPDKLLWLHVTSLSPSVILVEWAEPANKNGLILDYVITLESKYGVILETAPALENRHILHNTIGGTTYTVNVRARTAAGMGDSYCALDKDGSCNNFTVTTQISVPPKPQGKVEIVTNAVQTTVFTITYNWTMFSTDNGPLIGYAIIVAEGEVPTEIGDNLTWFDVQKVNAVWPAYVAVYKPLPNERFFPSTPNYDVIGVNRPECSSMRYPNNNNNKIKRSDEEKTDEITERGFTPTENKRPYPNFVCNGPLKSGTKYRVKLRIFTSASLYADSDYSDVVVTLDNRGFFSKDQEKTRMLNKASNTALPSMRYELENFVGAEYH</sequence>
<feature type="region of interest" description="Disordered" evidence="1">
    <location>
        <begin position="567"/>
        <end position="595"/>
    </location>
</feature>
<reference evidence="4" key="1">
    <citation type="submission" date="2022-11" db="UniProtKB">
        <authorList>
            <consortium name="WormBaseParasite"/>
        </authorList>
    </citation>
    <scope>IDENTIFICATION</scope>
</reference>
<dbReference type="InterPro" id="IPR050713">
    <property type="entry name" value="RTP_Phos/Ushers"/>
</dbReference>
<dbReference type="InterPro" id="IPR013783">
    <property type="entry name" value="Ig-like_fold"/>
</dbReference>
<dbReference type="PANTHER" id="PTHR46957">
    <property type="entry name" value="CYTOKINE RECEPTOR"/>
    <property type="match status" value="1"/>
</dbReference>
<dbReference type="SUPFAM" id="SSF49265">
    <property type="entry name" value="Fibronectin type III"/>
    <property type="match status" value="1"/>
</dbReference>
<evidence type="ECO:0000256" key="1">
    <source>
        <dbReference type="SAM" id="MobiDB-lite"/>
    </source>
</evidence>
<dbReference type="InterPro" id="IPR056970">
    <property type="entry name" value="Fn3_Dep-1_4th"/>
</dbReference>
<dbReference type="GO" id="GO:0016020">
    <property type="term" value="C:membrane"/>
    <property type="evidence" value="ECO:0007669"/>
    <property type="project" value="UniProtKB-SubCell"/>
</dbReference>
<dbReference type="Gene3D" id="2.60.40.10">
    <property type="entry name" value="Immunoglobulins"/>
    <property type="match status" value="1"/>
</dbReference>
<dbReference type="PROSITE" id="PS50853">
    <property type="entry name" value="FN3"/>
    <property type="match status" value="1"/>
</dbReference>
<name>A0A915KSR9_ROMCU</name>
<dbReference type="Pfam" id="PF24950">
    <property type="entry name" value="Fn3_Dep-1_6th"/>
    <property type="match status" value="1"/>
</dbReference>
<dbReference type="AlphaFoldDB" id="A0A915KSR9"/>
<feature type="domain" description="Fibronectin type-III" evidence="2">
    <location>
        <begin position="361"/>
        <end position="463"/>
    </location>
</feature>
<dbReference type="Pfam" id="PF00041">
    <property type="entry name" value="fn3"/>
    <property type="match status" value="1"/>
</dbReference>
<dbReference type="PANTHER" id="PTHR46957:SF3">
    <property type="entry name" value="CYTOKINE RECEPTOR"/>
    <property type="match status" value="1"/>
</dbReference>
<accession>A0A915KSR9</accession>